<keyword evidence="3" id="KW-0489">Methyltransferase</keyword>
<sequence length="173" mass="19361">MPTGFITAQSGIDKGIREHLVQNKMLAGVVSMPSNIFATTGTNVSILFIDASNKEKVVLIDASNLGEKVKDGKNQKTVLTECEEKRICEAFNNKWSEEDFSVVVSYDDIAAKNYSFSAGQYFDVKIEYTDMTPEQFAAKMKGFTENLNNLFEQSRELEVQIKIGSFADGRYQI</sequence>
<dbReference type="Proteomes" id="UP000467488">
    <property type="component" value="Chromosome"/>
</dbReference>
<feature type="domain" description="DNA methylase adenine-specific" evidence="8">
    <location>
        <begin position="8"/>
        <end position="125"/>
    </location>
</feature>
<name>A0A8S0G0Q6_ECOLX</name>
<organism evidence="9 10">
    <name type="scientific">Escherichia coli</name>
    <dbReference type="NCBI Taxonomy" id="562"/>
    <lineage>
        <taxon>Bacteria</taxon>
        <taxon>Pseudomonadati</taxon>
        <taxon>Pseudomonadota</taxon>
        <taxon>Gammaproteobacteria</taxon>
        <taxon>Enterobacterales</taxon>
        <taxon>Enterobacteriaceae</taxon>
        <taxon>Escherichia</taxon>
    </lineage>
</organism>
<dbReference type="InterPro" id="IPR029063">
    <property type="entry name" value="SAM-dependent_MTases_sf"/>
</dbReference>
<keyword evidence="4" id="KW-0808">Transferase</keyword>
<dbReference type="EC" id="2.1.1.72" evidence="2"/>
<dbReference type="InterPro" id="IPR003356">
    <property type="entry name" value="DNA_methylase_A-5"/>
</dbReference>
<comment type="catalytic activity">
    <reaction evidence="7">
        <text>a 2'-deoxyadenosine in DNA + S-adenosyl-L-methionine = an N(6)-methyl-2'-deoxyadenosine in DNA + S-adenosyl-L-homocysteine + H(+)</text>
        <dbReference type="Rhea" id="RHEA:15197"/>
        <dbReference type="Rhea" id="RHEA-COMP:12418"/>
        <dbReference type="Rhea" id="RHEA-COMP:12419"/>
        <dbReference type="ChEBI" id="CHEBI:15378"/>
        <dbReference type="ChEBI" id="CHEBI:57856"/>
        <dbReference type="ChEBI" id="CHEBI:59789"/>
        <dbReference type="ChEBI" id="CHEBI:90615"/>
        <dbReference type="ChEBI" id="CHEBI:90616"/>
        <dbReference type="EC" id="2.1.1.72"/>
    </reaction>
</comment>
<evidence type="ECO:0000256" key="5">
    <source>
        <dbReference type="ARBA" id="ARBA00022691"/>
    </source>
</evidence>
<evidence type="ECO:0000256" key="4">
    <source>
        <dbReference type="ARBA" id="ARBA00022679"/>
    </source>
</evidence>
<evidence type="ECO:0000256" key="3">
    <source>
        <dbReference type="ARBA" id="ARBA00022603"/>
    </source>
</evidence>
<reference evidence="9 10" key="1">
    <citation type="submission" date="2020-01" db="EMBL/GenBank/DDBJ databases">
        <title>Dynamics of blaIMP-6 dissemination in carbapenem resistant Enterobacteriacea isolated from regional surveillance in Osaka, Japan.</title>
        <authorList>
            <person name="Abe R."/>
            <person name="Akeda Y."/>
            <person name="Sugawara Y."/>
            <person name="Yamamoto N."/>
            <person name="Tomono K."/>
            <person name="Takeuchi D."/>
            <person name="Kawahara R."/>
            <person name="Hamada S."/>
        </authorList>
    </citation>
    <scope>NUCLEOTIDE SEQUENCE [LARGE SCALE GENOMIC DNA]</scope>
    <source>
        <strain evidence="9 10">E300</strain>
    </source>
</reference>
<evidence type="ECO:0000256" key="1">
    <source>
        <dbReference type="ARBA" id="ARBA00006594"/>
    </source>
</evidence>
<evidence type="ECO:0000256" key="7">
    <source>
        <dbReference type="ARBA" id="ARBA00047942"/>
    </source>
</evidence>
<dbReference type="AlphaFoldDB" id="A0A8S0G0Q6"/>
<evidence type="ECO:0000313" key="9">
    <source>
        <dbReference type="EMBL" id="BBU86326.1"/>
    </source>
</evidence>
<evidence type="ECO:0000256" key="2">
    <source>
        <dbReference type="ARBA" id="ARBA00011900"/>
    </source>
</evidence>
<dbReference type="Pfam" id="PF02384">
    <property type="entry name" value="N6_Mtase"/>
    <property type="match status" value="1"/>
</dbReference>
<gene>
    <name evidence="9" type="ORF">EIMP300_77260</name>
</gene>
<dbReference type="SUPFAM" id="SSF53335">
    <property type="entry name" value="S-adenosyl-L-methionine-dependent methyltransferases"/>
    <property type="match status" value="1"/>
</dbReference>
<dbReference type="GO" id="GO:0008170">
    <property type="term" value="F:N-methyltransferase activity"/>
    <property type="evidence" value="ECO:0007669"/>
    <property type="project" value="InterPro"/>
</dbReference>
<dbReference type="GO" id="GO:0032259">
    <property type="term" value="P:methylation"/>
    <property type="evidence" value="ECO:0007669"/>
    <property type="project" value="UniProtKB-KW"/>
</dbReference>
<evidence type="ECO:0000256" key="6">
    <source>
        <dbReference type="ARBA" id="ARBA00022747"/>
    </source>
</evidence>
<comment type="similarity">
    <text evidence="1">Belongs to the N(4)/N(6)-methyltransferase family.</text>
</comment>
<keyword evidence="6" id="KW-0680">Restriction system</keyword>
<dbReference type="GO" id="GO:0009307">
    <property type="term" value="P:DNA restriction-modification system"/>
    <property type="evidence" value="ECO:0007669"/>
    <property type="project" value="UniProtKB-KW"/>
</dbReference>
<evidence type="ECO:0000313" key="10">
    <source>
        <dbReference type="Proteomes" id="UP000467488"/>
    </source>
</evidence>
<dbReference type="EMBL" id="AP022360">
    <property type="protein sequence ID" value="BBU86326.1"/>
    <property type="molecule type" value="Genomic_DNA"/>
</dbReference>
<protein>
    <recommendedName>
        <fullName evidence="2">site-specific DNA-methyltransferase (adenine-specific)</fullName>
        <ecNumber evidence="2">2.1.1.72</ecNumber>
    </recommendedName>
</protein>
<keyword evidence="5" id="KW-0949">S-adenosyl-L-methionine</keyword>
<dbReference type="GO" id="GO:0003677">
    <property type="term" value="F:DNA binding"/>
    <property type="evidence" value="ECO:0007669"/>
    <property type="project" value="InterPro"/>
</dbReference>
<accession>A0A8S0G0Q6</accession>
<dbReference type="PANTHER" id="PTHR42933:SF1">
    <property type="entry name" value="SITE-SPECIFIC DNA-METHYLTRANSFERASE (ADENINE-SPECIFIC)"/>
    <property type="match status" value="1"/>
</dbReference>
<dbReference type="REBASE" id="368900">
    <property type="entry name" value="M.EcoE300ORF77240P"/>
</dbReference>
<proteinExistence type="inferred from homology"/>
<dbReference type="Gene3D" id="3.40.50.150">
    <property type="entry name" value="Vaccinia Virus protein VP39"/>
    <property type="match status" value="1"/>
</dbReference>
<dbReference type="InterPro" id="IPR051537">
    <property type="entry name" value="DNA_Adenine_Mtase"/>
</dbReference>
<evidence type="ECO:0000259" key="8">
    <source>
        <dbReference type="Pfam" id="PF02384"/>
    </source>
</evidence>
<dbReference type="GO" id="GO:0009007">
    <property type="term" value="F:site-specific DNA-methyltransferase (adenine-specific) activity"/>
    <property type="evidence" value="ECO:0007669"/>
    <property type="project" value="UniProtKB-EC"/>
</dbReference>
<dbReference type="PANTHER" id="PTHR42933">
    <property type="entry name" value="SLR6095 PROTEIN"/>
    <property type="match status" value="1"/>
</dbReference>